<comment type="subcellular location">
    <subcellularLocation>
        <location evidence="1">Cell membrane</location>
        <topology evidence="1">Multi-pass membrane protein</topology>
    </subcellularLocation>
</comment>
<dbReference type="InterPro" id="IPR036259">
    <property type="entry name" value="MFS_trans_sf"/>
</dbReference>
<feature type="transmembrane region" description="Helical" evidence="8">
    <location>
        <begin position="167"/>
        <end position="191"/>
    </location>
</feature>
<evidence type="ECO:0000256" key="6">
    <source>
        <dbReference type="ARBA" id="ARBA00023136"/>
    </source>
</evidence>
<feature type="domain" description="Major facilitator superfamily (MFS) profile" evidence="9">
    <location>
        <begin position="43"/>
        <end position="498"/>
    </location>
</feature>
<gene>
    <name evidence="10" type="ORF">EH240_26150</name>
</gene>
<feature type="transmembrane region" description="Helical" evidence="8">
    <location>
        <begin position="134"/>
        <end position="155"/>
    </location>
</feature>
<evidence type="ECO:0000256" key="7">
    <source>
        <dbReference type="SAM" id="MobiDB-lite"/>
    </source>
</evidence>
<evidence type="ECO:0000313" key="11">
    <source>
        <dbReference type="Proteomes" id="UP000273786"/>
    </source>
</evidence>
<feature type="transmembrane region" description="Helical" evidence="8">
    <location>
        <begin position="238"/>
        <end position="257"/>
    </location>
</feature>
<feature type="transmembrane region" description="Helical" evidence="8">
    <location>
        <begin position="109"/>
        <end position="128"/>
    </location>
</feature>
<dbReference type="Gene3D" id="1.20.1720.10">
    <property type="entry name" value="Multidrug resistance protein D"/>
    <property type="match status" value="1"/>
</dbReference>
<keyword evidence="6 8" id="KW-0472">Membrane</keyword>
<dbReference type="GO" id="GO:0005886">
    <property type="term" value="C:plasma membrane"/>
    <property type="evidence" value="ECO:0007669"/>
    <property type="project" value="UniProtKB-SubCell"/>
</dbReference>
<dbReference type="Gene3D" id="1.20.1250.20">
    <property type="entry name" value="MFS general substrate transporter like domains"/>
    <property type="match status" value="1"/>
</dbReference>
<dbReference type="PANTHER" id="PTHR42718:SF46">
    <property type="entry name" value="BLR6921 PROTEIN"/>
    <property type="match status" value="1"/>
</dbReference>
<feature type="region of interest" description="Disordered" evidence="7">
    <location>
        <begin position="502"/>
        <end position="522"/>
    </location>
</feature>
<dbReference type="EMBL" id="RQXT01000040">
    <property type="protein sequence ID" value="RRH94775.1"/>
    <property type="molecule type" value="Genomic_DNA"/>
</dbReference>
<dbReference type="PANTHER" id="PTHR42718">
    <property type="entry name" value="MAJOR FACILITATOR SUPERFAMILY MULTIDRUG TRANSPORTER MFSC"/>
    <property type="match status" value="1"/>
</dbReference>
<dbReference type="AlphaFoldDB" id="A0A3P3F883"/>
<dbReference type="InterPro" id="IPR020846">
    <property type="entry name" value="MFS_dom"/>
</dbReference>
<evidence type="ECO:0000256" key="3">
    <source>
        <dbReference type="ARBA" id="ARBA00022475"/>
    </source>
</evidence>
<organism evidence="10 11">
    <name type="scientific">Mesorhizobium tamadayense</name>
    <dbReference type="NCBI Taxonomy" id="425306"/>
    <lineage>
        <taxon>Bacteria</taxon>
        <taxon>Pseudomonadati</taxon>
        <taxon>Pseudomonadota</taxon>
        <taxon>Alphaproteobacteria</taxon>
        <taxon>Hyphomicrobiales</taxon>
        <taxon>Phyllobacteriaceae</taxon>
        <taxon>Mesorhizobium</taxon>
    </lineage>
</organism>
<keyword evidence="2" id="KW-0813">Transport</keyword>
<keyword evidence="11" id="KW-1185">Reference proteome</keyword>
<evidence type="ECO:0000256" key="5">
    <source>
        <dbReference type="ARBA" id="ARBA00022989"/>
    </source>
</evidence>
<dbReference type="OrthoDB" id="9812221at2"/>
<evidence type="ECO:0000313" key="10">
    <source>
        <dbReference type="EMBL" id="RRH94775.1"/>
    </source>
</evidence>
<feature type="transmembrane region" description="Helical" evidence="8">
    <location>
        <begin position="476"/>
        <end position="494"/>
    </location>
</feature>
<feature type="transmembrane region" description="Helical" evidence="8">
    <location>
        <begin position="332"/>
        <end position="355"/>
    </location>
</feature>
<feature type="transmembrane region" description="Helical" evidence="8">
    <location>
        <begin position="197"/>
        <end position="217"/>
    </location>
</feature>
<dbReference type="Proteomes" id="UP000273786">
    <property type="component" value="Unassembled WGS sequence"/>
</dbReference>
<evidence type="ECO:0000259" key="9">
    <source>
        <dbReference type="PROSITE" id="PS50850"/>
    </source>
</evidence>
<dbReference type="SUPFAM" id="SSF103473">
    <property type="entry name" value="MFS general substrate transporter"/>
    <property type="match status" value="1"/>
</dbReference>
<dbReference type="PRINTS" id="PR01036">
    <property type="entry name" value="TCRTETB"/>
</dbReference>
<comment type="caution">
    <text evidence="10">The sequence shown here is derived from an EMBL/GenBank/DDBJ whole genome shotgun (WGS) entry which is preliminary data.</text>
</comment>
<reference evidence="10 11" key="1">
    <citation type="submission" date="2018-11" db="EMBL/GenBank/DDBJ databases">
        <title>the genome of Mesorhizobium tamadayense DSM 28320.</title>
        <authorList>
            <person name="Gao J."/>
        </authorList>
    </citation>
    <scope>NUCLEOTIDE SEQUENCE [LARGE SCALE GENOMIC DNA]</scope>
    <source>
        <strain evidence="10 11">DSM 28320</strain>
    </source>
</reference>
<feature type="transmembrane region" description="Helical" evidence="8">
    <location>
        <begin position="71"/>
        <end position="97"/>
    </location>
</feature>
<keyword evidence="3" id="KW-1003">Cell membrane</keyword>
<feature type="transmembrane region" description="Helical" evidence="8">
    <location>
        <begin position="42"/>
        <end position="65"/>
    </location>
</feature>
<sequence>MLRVPPYQAGAYLPGRFHPRRRTTMADIADPRIASASRSATGALASLSLAMLLSSLSTSIANVALPTLSTAFAASFPAVQWVVLAYLLAITALIVSVGRLGDLVGRRQLLAAGLALFSAASLAAALAPTLPLLIAARAAQGLGAAVMMALTIAFVGETVPKERTGSAMGLLGTMSAIGTALGPSLGGVLIASLGWRSIFLVNAALGVVAAFAAQRFLPAGEAREDRGAMRAGARFDTLGTALLSLTLAAYALAMTFARGHFGGLNTALLGMAVLGAGLFLYAEGKVASPLVKPALFRDPVLAPSLAMNVLVSTVMMATLVVGPFFLSRALGLGEALVGAVLSIGPVVSALCGVAAGRAVDRLGASAMVVAGLALMVIGCIALSVLPALFGVAGYATAIVLLTPGYQLFQAANNTAVMADVDSNERGVVSGMLSLSRNLGLITGTAVMGAVFAFAVGTGEVGGAAPEAVAGGMRVTFAVAAGLVMAAVAVALVGARNLPPRGEMAGRPEGVVSRRSPAGSASV</sequence>
<keyword evidence="4 8" id="KW-0812">Transmembrane</keyword>
<keyword evidence="5 8" id="KW-1133">Transmembrane helix</keyword>
<evidence type="ECO:0000256" key="4">
    <source>
        <dbReference type="ARBA" id="ARBA00022692"/>
    </source>
</evidence>
<evidence type="ECO:0000256" key="8">
    <source>
        <dbReference type="SAM" id="Phobius"/>
    </source>
</evidence>
<feature type="transmembrane region" description="Helical" evidence="8">
    <location>
        <begin position="391"/>
        <end position="408"/>
    </location>
</feature>
<dbReference type="PROSITE" id="PS50850">
    <property type="entry name" value="MFS"/>
    <property type="match status" value="1"/>
</dbReference>
<evidence type="ECO:0000256" key="1">
    <source>
        <dbReference type="ARBA" id="ARBA00004651"/>
    </source>
</evidence>
<feature type="transmembrane region" description="Helical" evidence="8">
    <location>
        <begin position="305"/>
        <end position="326"/>
    </location>
</feature>
<dbReference type="InterPro" id="IPR011701">
    <property type="entry name" value="MFS"/>
</dbReference>
<dbReference type="CDD" id="cd17321">
    <property type="entry name" value="MFS_MMR_MDR_like"/>
    <property type="match status" value="1"/>
</dbReference>
<proteinExistence type="predicted"/>
<feature type="transmembrane region" description="Helical" evidence="8">
    <location>
        <begin position="362"/>
        <end position="385"/>
    </location>
</feature>
<accession>A0A3P3F883</accession>
<dbReference type="GO" id="GO:0022857">
    <property type="term" value="F:transmembrane transporter activity"/>
    <property type="evidence" value="ECO:0007669"/>
    <property type="project" value="InterPro"/>
</dbReference>
<protein>
    <submittedName>
        <fullName evidence="10">MFS transporter</fullName>
    </submittedName>
</protein>
<evidence type="ECO:0000256" key="2">
    <source>
        <dbReference type="ARBA" id="ARBA00022448"/>
    </source>
</evidence>
<feature type="transmembrane region" description="Helical" evidence="8">
    <location>
        <begin position="263"/>
        <end position="284"/>
    </location>
</feature>
<feature type="transmembrane region" description="Helical" evidence="8">
    <location>
        <begin position="438"/>
        <end position="456"/>
    </location>
</feature>
<name>A0A3P3F883_9HYPH</name>
<dbReference type="Pfam" id="PF07690">
    <property type="entry name" value="MFS_1"/>
    <property type="match status" value="1"/>
</dbReference>